<dbReference type="AlphaFoldDB" id="A0AAV4FK11"/>
<protein>
    <submittedName>
        <fullName evidence="1">Uncharacterized protein</fullName>
    </submittedName>
</protein>
<organism evidence="1 2">
    <name type="scientific">Elysia marginata</name>
    <dbReference type="NCBI Taxonomy" id="1093978"/>
    <lineage>
        <taxon>Eukaryota</taxon>
        <taxon>Metazoa</taxon>
        <taxon>Spiralia</taxon>
        <taxon>Lophotrochozoa</taxon>
        <taxon>Mollusca</taxon>
        <taxon>Gastropoda</taxon>
        <taxon>Heterobranchia</taxon>
        <taxon>Euthyneura</taxon>
        <taxon>Panpulmonata</taxon>
        <taxon>Sacoglossa</taxon>
        <taxon>Placobranchoidea</taxon>
        <taxon>Plakobranchidae</taxon>
        <taxon>Elysia</taxon>
    </lineage>
</organism>
<gene>
    <name evidence="1" type="ORF">ElyMa_005735300</name>
</gene>
<dbReference type="EMBL" id="BMAT01011479">
    <property type="protein sequence ID" value="GFR73618.1"/>
    <property type="molecule type" value="Genomic_DNA"/>
</dbReference>
<evidence type="ECO:0000313" key="2">
    <source>
        <dbReference type="Proteomes" id="UP000762676"/>
    </source>
</evidence>
<comment type="caution">
    <text evidence="1">The sequence shown here is derived from an EMBL/GenBank/DDBJ whole genome shotgun (WGS) entry which is preliminary data.</text>
</comment>
<accession>A0AAV4FK11</accession>
<sequence>MVFGSLFFWPFTSGHTWQLSYQAFGISWALMWILFSTIQISEIEVWSESAVDAPSPLFTLVHAARPFTSIFSSSTVLAILCYACTVHHTSHQQIFLSSPPAVQLHS</sequence>
<proteinExistence type="predicted"/>
<name>A0AAV4FK11_9GAST</name>
<reference evidence="1 2" key="1">
    <citation type="journal article" date="2021" name="Elife">
        <title>Chloroplast acquisition without the gene transfer in kleptoplastic sea slugs, Plakobranchus ocellatus.</title>
        <authorList>
            <person name="Maeda T."/>
            <person name="Takahashi S."/>
            <person name="Yoshida T."/>
            <person name="Shimamura S."/>
            <person name="Takaki Y."/>
            <person name="Nagai Y."/>
            <person name="Toyoda A."/>
            <person name="Suzuki Y."/>
            <person name="Arimoto A."/>
            <person name="Ishii H."/>
            <person name="Satoh N."/>
            <person name="Nishiyama T."/>
            <person name="Hasebe M."/>
            <person name="Maruyama T."/>
            <person name="Minagawa J."/>
            <person name="Obokata J."/>
            <person name="Shigenobu S."/>
        </authorList>
    </citation>
    <scope>NUCLEOTIDE SEQUENCE [LARGE SCALE GENOMIC DNA]</scope>
</reference>
<dbReference type="Proteomes" id="UP000762676">
    <property type="component" value="Unassembled WGS sequence"/>
</dbReference>
<keyword evidence="2" id="KW-1185">Reference proteome</keyword>
<evidence type="ECO:0000313" key="1">
    <source>
        <dbReference type="EMBL" id="GFR73618.1"/>
    </source>
</evidence>